<feature type="region of interest" description="Disordered" evidence="1">
    <location>
        <begin position="202"/>
        <end position="234"/>
    </location>
</feature>
<proteinExistence type="predicted"/>
<reference evidence="3" key="1">
    <citation type="submission" date="2023-03" db="EMBL/GenBank/DDBJ databases">
        <title>Mating type loci evolution in Malassezia.</title>
        <authorList>
            <person name="Coelho M.A."/>
        </authorList>
    </citation>
    <scope>NUCLEOTIDE SEQUENCE</scope>
    <source>
        <strain evidence="3">CBS 11721</strain>
    </source>
</reference>
<accession>A0AAF0ESI4</accession>
<feature type="region of interest" description="Disordered" evidence="1">
    <location>
        <begin position="21"/>
        <end position="44"/>
    </location>
</feature>
<feature type="compositionally biased region" description="Basic and acidic residues" evidence="1">
    <location>
        <begin position="207"/>
        <end position="224"/>
    </location>
</feature>
<evidence type="ECO:0000313" key="3">
    <source>
        <dbReference type="EMBL" id="WFD34284.1"/>
    </source>
</evidence>
<dbReference type="Proteomes" id="UP001219933">
    <property type="component" value="Chromosome 2"/>
</dbReference>
<keyword evidence="2" id="KW-0472">Membrane</keyword>
<evidence type="ECO:0000256" key="2">
    <source>
        <dbReference type="SAM" id="Phobius"/>
    </source>
</evidence>
<feature type="transmembrane region" description="Helical" evidence="2">
    <location>
        <begin position="242"/>
        <end position="259"/>
    </location>
</feature>
<evidence type="ECO:0000313" key="4">
    <source>
        <dbReference type="Proteomes" id="UP001219933"/>
    </source>
</evidence>
<keyword evidence="2" id="KW-1133">Transmembrane helix</keyword>
<evidence type="ECO:0000256" key="1">
    <source>
        <dbReference type="SAM" id="MobiDB-lite"/>
    </source>
</evidence>
<protein>
    <submittedName>
        <fullName evidence="3">Uncharacterized protein</fullName>
    </submittedName>
</protein>
<keyword evidence="2" id="KW-0812">Transmembrane</keyword>
<keyword evidence="4" id="KW-1185">Reference proteome</keyword>
<feature type="compositionally biased region" description="Polar residues" evidence="1">
    <location>
        <begin position="27"/>
        <end position="37"/>
    </location>
</feature>
<organism evidence="3 4">
    <name type="scientific">Malassezia cuniculi</name>
    <dbReference type="NCBI Taxonomy" id="948313"/>
    <lineage>
        <taxon>Eukaryota</taxon>
        <taxon>Fungi</taxon>
        <taxon>Dikarya</taxon>
        <taxon>Basidiomycota</taxon>
        <taxon>Ustilaginomycotina</taxon>
        <taxon>Malasseziomycetes</taxon>
        <taxon>Malasseziales</taxon>
        <taxon>Malasseziaceae</taxon>
        <taxon>Malassezia</taxon>
    </lineage>
</organism>
<dbReference type="AlphaFoldDB" id="A0AAF0ESI4"/>
<gene>
    <name evidence="3" type="ORF">MCUN1_001121</name>
</gene>
<feature type="compositionally biased region" description="Basic residues" evidence="1">
    <location>
        <begin position="225"/>
        <end position="234"/>
    </location>
</feature>
<dbReference type="EMBL" id="CP119878">
    <property type="protein sequence ID" value="WFD34284.1"/>
    <property type="molecule type" value="Genomic_DNA"/>
</dbReference>
<sequence>MHSTLRKRKSLTEVYKQVLEEDRQEATEQQVSISTTIPPLPPASSTPIKEHFDISDNVPSIDDSIQIQDVPAKIVHPSGDSINTSAKAPATVDAGSQTPRTAKELHDVVAALKSAVKSRALDAKTEEAALWTAIQPDSIGALVHHTLPDLRPMDLSIERLSIDDAQFAERLNHIRERLGSLATSYMEPKDMIEHNAIEQQNVPPADTEQHADTSKPSSRPETHTQRIHRPRSRPHGQGINRIFLWPVSVFAVLLTLLYICRTVAQHAHLTTLYDPFHPALYPLSPWIEFFLPSNVIYDIPFTTHTALDAVEIASYT</sequence>
<name>A0AAF0ESI4_9BASI</name>